<evidence type="ECO:0000313" key="3">
    <source>
        <dbReference type="Proteomes" id="UP001275084"/>
    </source>
</evidence>
<protein>
    <submittedName>
        <fullName evidence="2">Uncharacterized protein</fullName>
    </submittedName>
</protein>
<evidence type="ECO:0000256" key="1">
    <source>
        <dbReference type="SAM" id="SignalP"/>
    </source>
</evidence>
<reference evidence="2" key="1">
    <citation type="journal article" date="2023" name="Mol. Phylogenet. Evol.">
        <title>Genome-scale phylogeny and comparative genomics of the fungal order Sordariales.</title>
        <authorList>
            <person name="Hensen N."/>
            <person name="Bonometti L."/>
            <person name="Westerberg I."/>
            <person name="Brannstrom I.O."/>
            <person name="Guillou S."/>
            <person name="Cros-Aarteil S."/>
            <person name="Calhoun S."/>
            <person name="Haridas S."/>
            <person name="Kuo A."/>
            <person name="Mondo S."/>
            <person name="Pangilinan J."/>
            <person name="Riley R."/>
            <person name="LaButti K."/>
            <person name="Andreopoulos B."/>
            <person name="Lipzen A."/>
            <person name="Chen C."/>
            <person name="Yan M."/>
            <person name="Daum C."/>
            <person name="Ng V."/>
            <person name="Clum A."/>
            <person name="Steindorff A."/>
            <person name="Ohm R.A."/>
            <person name="Martin F."/>
            <person name="Silar P."/>
            <person name="Natvig D.O."/>
            <person name="Lalanne C."/>
            <person name="Gautier V."/>
            <person name="Ament-Velasquez S.L."/>
            <person name="Kruys A."/>
            <person name="Hutchinson M.I."/>
            <person name="Powell A.J."/>
            <person name="Barry K."/>
            <person name="Miller A.N."/>
            <person name="Grigoriev I.V."/>
            <person name="Debuchy R."/>
            <person name="Gladieux P."/>
            <person name="Hiltunen Thoren M."/>
            <person name="Johannesson H."/>
        </authorList>
    </citation>
    <scope>NUCLEOTIDE SEQUENCE</scope>
    <source>
        <strain evidence="2">CBS 955.72</strain>
    </source>
</reference>
<feature type="signal peptide" evidence="1">
    <location>
        <begin position="1"/>
        <end position="22"/>
    </location>
</feature>
<dbReference type="AlphaFoldDB" id="A0AAJ0MDW7"/>
<dbReference type="Proteomes" id="UP001275084">
    <property type="component" value="Unassembled WGS sequence"/>
</dbReference>
<keyword evidence="3" id="KW-1185">Reference proteome</keyword>
<evidence type="ECO:0000313" key="2">
    <source>
        <dbReference type="EMBL" id="KAK3352822.1"/>
    </source>
</evidence>
<sequence>MLFAQLLPSGFFFSFVISPSFCFPSPNDHYSRDRALPASPSSSEGRYSPPKAFVSTGLDLICNRATQYDFEASDQEGGPIFKLVQMDNPRATD</sequence>
<organism evidence="2 3">
    <name type="scientific">Lasiosphaeria hispida</name>
    <dbReference type="NCBI Taxonomy" id="260671"/>
    <lineage>
        <taxon>Eukaryota</taxon>
        <taxon>Fungi</taxon>
        <taxon>Dikarya</taxon>
        <taxon>Ascomycota</taxon>
        <taxon>Pezizomycotina</taxon>
        <taxon>Sordariomycetes</taxon>
        <taxon>Sordariomycetidae</taxon>
        <taxon>Sordariales</taxon>
        <taxon>Lasiosphaeriaceae</taxon>
        <taxon>Lasiosphaeria</taxon>
    </lineage>
</organism>
<gene>
    <name evidence="2" type="ORF">B0T25DRAFT_542863</name>
</gene>
<keyword evidence="1" id="KW-0732">Signal</keyword>
<accession>A0AAJ0MDW7</accession>
<reference evidence="2" key="2">
    <citation type="submission" date="2023-06" db="EMBL/GenBank/DDBJ databases">
        <authorList>
            <consortium name="Lawrence Berkeley National Laboratory"/>
            <person name="Haridas S."/>
            <person name="Hensen N."/>
            <person name="Bonometti L."/>
            <person name="Westerberg I."/>
            <person name="Brannstrom I.O."/>
            <person name="Guillou S."/>
            <person name="Cros-Aarteil S."/>
            <person name="Calhoun S."/>
            <person name="Kuo A."/>
            <person name="Mondo S."/>
            <person name="Pangilinan J."/>
            <person name="Riley R."/>
            <person name="Labutti K."/>
            <person name="Andreopoulos B."/>
            <person name="Lipzen A."/>
            <person name="Chen C."/>
            <person name="Yanf M."/>
            <person name="Daum C."/>
            <person name="Ng V."/>
            <person name="Clum A."/>
            <person name="Steindorff A."/>
            <person name="Ohm R."/>
            <person name="Martin F."/>
            <person name="Silar P."/>
            <person name="Natvig D."/>
            <person name="Lalanne C."/>
            <person name="Gautier V."/>
            <person name="Ament-Velasquez S.L."/>
            <person name="Kruys A."/>
            <person name="Hutchinson M.I."/>
            <person name="Powell A.J."/>
            <person name="Barry K."/>
            <person name="Miller A.N."/>
            <person name="Grigoriev I.V."/>
            <person name="Debuchy R."/>
            <person name="Gladieux P."/>
            <person name="Thoren M.H."/>
            <person name="Johannesson H."/>
        </authorList>
    </citation>
    <scope>NUCLEOTIDE SEQUENCE</scope>
    <source>
        <strain evidence="2">CBS 955.72</strain>
    </source>
</reference>
<feature type="chain" id="PRO_5042497560" evidence="1">
    <location>
        <begin position="23"/>
        <end position="93"/>
    </location>
</feature>
<name>A0AAJ0MDW7_9PEZI</name>
<proteinExistence type="predicted"/>
<comment type="caution">
    <text evidence="2">The sequence shown here is derived from an EMBL/GenBank/DDBJ whole genome shotgun (WGS) entry which is preliminary data.</text>
</comment>
<dbReference type="EMBL" id="JAUIQD010000004">
    <property type="protein sequence ID" value="KAK3352822.1"/>
    <property type="molecule type" value="Genomic_DNA"/>
</dbReference>